<feature type="region of interest" description="Disordered" evidence="1">
    <location>
        <begin position="20"/>
        <end position="40"/>
    </location>
</feature>
<evidence type="ECO:0000313" key="2">
    <source>
        <dbReference type="EMBL" id="QHU14287.1"/>
    </source>
</evidence>
<feature type="compositionally biased region" description="Basic and acidic residues" evidence="1">
    <location>
        <begin position="25"/>
        <end position="40"/>
    </location>
</feature>
<protein>
    <submittedName>
        <fullName evidence="2">Uncharacterized protein</fullName>
    </submittedName>
</protein>
<reference evidence="2" key="1">
    <citation type="journal article" date="2020" name="Nature">
        <title>Giant virus diversity and host interactions through global metagenomics.</title>
        <authorList>
            <person name="Schulz F."/>
            <person name="Roux S."/>
            <person name="Paez-Espino D."/>
            <person name="Jungbluth S."/>
            <person name="Walsh D.A."/>
            <person name="Denef V.J."/>
            <person name="McMahon K.D."/>
            <person name="Konstantinidis K.T."/>
            <person name="Eloe-Fadrosh E.A."/>
            <person name="Kyrpides N.C."/>
            <person name="Woyke T."/>
        </authorList>
    </citation>
    <scope>NUCLEOTIDE SEQUENCE</scope>
    <source>
        <strain evidence="2">GVMAG-S-1102113-118</strain>
    </source>
</reference>
<accession>A0A6C0KC41</accession>
<proteinExistence type="predicted"/>
<sequence length="40" mass="4437">MTCDDDGRLGITEAETVDVGTPINDLKEEKEVTTKRKKAE</sequence>
<organism evidence="2">
    <name type="scientific">viral metagenome</name>
    <dbReference type="NCBI Taxonomy" id="1070528"/>
    <lineage>
        <taxon>unclassified sequences</taxon>
        <taxon>metagenomes</taxon>
        <taxon>organismal metagenomes</taxon>
    </lineage>
</organism>
<evidence type="ECO:0000256" key="1">
    <source>
        <dbReference type="SAM" id="MobiDB-lite"/>
    </source>
</evidence>
<dbReference type="AlphaFoldDB" id="A0A6C0KC41"/>
<name>A0A6C0KC41_9ZZZZ</name>
<dbReference type="EMBL" id="MN740839">
    <property type="protein sequence ID" value="QHU14287.1"/>
    <property type="molecule type" value="Genomic_DNA"/>
</dbReference>